<feature type="domain" description="VOC" evidence="1">
    <location>
        <begin position="110"/>
        <end position="226"/>
    </location>
</feature>
<dbReference type="RefSeq" id="WP_166261648.1">
    <property type="nucleotide sequence ID" value="NZ_JAAMOW010000012.1"/>
</dbReference>
<evidence type="ECO:0000259" key="1">
    <source>
        <dbReference type="PROSITE" id="PS51819"/>
    </source>
</evidence>
<sequence length="237" mass="26342">MSLAPPLQLSKPAFDIALFTNRIAPMLAFWRDVAGARLEETQQIREGYTQYRHRLEHTFVKLGHMEAQLPENPAGGLRELVISKPGCGQIAFHTDPDGNRLLIVPPGTYGVDSIGLWLHVTNALASERFFRDLIGLPVEHVDGVASIRIGANRLLLREDRAISRDAPLQGPGLRFVTLPVFDVRNLYTTLLSRGVREGIPPKRLGDTARYAFVRDMDGNWLELSQRASLTGPIGDDD</sequence>
<organism evidence="2 3">
    <name type="scientific">Solimonas terrae</name>
    <dbReference type="NCBI Taxonomy" id="1396819"/>
    <lineage>
        <taxon>Bacteria</taxon>
        <taxon>Pseudomonadati</taxon>
        <taxon>Pseudomonadota</taxon>
        <taxon>Gammaproteobacteria</taxon>
        <taxon>Nevskiales</taxon>
        <taxon>Nevskiaceae</taxon>
        <taxon>Solimonas</taxon>
    </lineage>
</organism>
<evidence type="ECO:0000313" key="2">
    <source>
        <dbReference type="EMBL" id="NGY07010.1"/>
    </source>
</evidence>
<dbReference type="InterPro" id="IPR037523">
    <property type="entry name" value="VOC_core"/>
</dbReference>
<dbReference type="SUPFAM" id="SSF54593">
    <property type="entry name" value="Glyoxalase/Bleomycin resistance protein/Dihydroxybiphenyl dioxygenase"/>
    <property type="match status" value="2"/>
</dbReference>
<dbReference type="Pfam" id="PF00903">
    <property type="entry name" value="Glyoxalase"/>
    <property type="match status" value="1"/>
</dbReference>
<accession>A0A6M2BXG5</accession>
<gene>
    <name evidence="2" type="ORF">G7Y85_19725</name>
</gene>
<dbReference type="InterPro" id="IPR029068">
    <property type="entry name" value="Glyas_Bleomycin-R_OHBP_Dase"/>
</dbReference>
<dbReference type="PROSITE" id="PS51819">
    <property type="entry name" value="VOC"/>
    <property type="match status" value="1"/>
</dbReference>
<dbReference type="InterPro" id="IPR004360">
    <property type="entry name" value="Glyas_Fos-R_dOase_dom"/>
</dbReference>
<dbReference type="AlphaFoldDB" id="A0A6M2BXG5"/>
<dbReference type="Gene3D" id="3.10.180.10">
    <property type="entry name" value="2,3-Dihydroxybiphenyl 1,2-Dioxygenase, domain 1"/>
    <property type="match status" value="1"/>
</dbReference>
<comment type="caution">
    <text evidence="2">The sequence shown here is derived from an EMBL/GenBank/DDBJ whole genome shotgun (WGS) entry which is preliminary data.</text>
</comment>
<evidence type="ECO:0000313" key="3">
    <source>
        <dbReference type="Proteomes" id="UP000472676"/>
    </source>
</evidence>
<protein>
    <recommendedName>
        <fullName evidence="1">VOC domain-containing protein</fullName>
    </recommendedName>
</protein>
<keyword evidence="3" id="KW-1185">Reference proteome</keyword>
<reference evidence="2 3" key="1">
    <citation type="journal article" date="2014" name="Int. J. Syst. Evol. Microbiol.">
        <title>Solimonas terrae sp. nov., isolated from soil.</title>
        <authorList>
            <person name="Kim S.J."/>
            <person name="Moon J.Y."/>
            <person name="Weon H.Y."/>
            <person name="Ahn J.H."/>
            <person name="Chen W.M."/>
            <person name="Kwon S.W."/>
        </authorList>
    </citation>
    <scope>NUCLEOTIDE SEQUENCE [LARGE SCALE GENOMIC DNA]</scope>
    <source>
        <strain evidence="2 3">KIS83-12</strain>
    </source>
</reference>
<dbReference type="EMBL" id="JAAMOW010000012">
    <property type="protein sequence ID" value="NGY07010.1"/>
    <property type="molecule type" value="Genomic_DNA"/>
</dbReference>
<name>A0A6M2BXG5_9GAMM</name>
<dbReference type="Proteomes" id="UP000472676">
    <property type="component" value="Unassembled WGS sequence"/>
</dbReference>
<proteinExistence type="predicted"/>